<sequence length="264" mass="28124">MTASWERSRQAGPAFGGATLNAVDLLLAGSVVFTAAFLRGYSGFGFSTVLMAGLIFWLPASQIAPMSIALEIIASLGQSRSVLRDVERRALAYLLLAGLIGNPIGVALLDHVPDQAMRIGVHVLIIGAVLTLLLRPIRPTVPTAMVLSLAGFVAGVVNGATAMSGLVLGLFFTTTAISSRAMRATMIAYFFFTDLWAGALLTVSGHYGGQILWHIAAALPLLFIGLWLGSICFARYGSHDRRFRRIVLWLLLALCVIGLGRALL</sequence>
<evidence type="ECO:0000313" key="10">
    <source>
        <dbReference type="Proteomes" id="UP001218364"/>
    </source>
</evidence>
<dbReference type="GO" id="GO:0005886">
    <property type="term" value="C:plasma membrane"/>
    <property type="evidence" value="ECO:0007669"/>
    <property type="project" value="UniProtKB-SubCell"/>
</dbReference>
<dbReference type="Proteomes" id="UP001218364">
    <property type="component" value="Unassembled WGS sequence"/>
</dbReference>
<evidence type="ECO:0000256" key="8">
    <source>
        <dbReference type="RuleBase" id="RU363041"/>
    </source>
</evidence>
<feature type="transmembrane region" description="Helical" evidence="8">
    <location>
        <begin position="246"/>
        <end position="263"/>
    </location>
</feature>
<keyword evidence="6 8" id="KW-1133">Transmembrane helix</keyword>
<dbReference type="InterPro" id="IPR052017">
    <property type="entry name" value="TSUP"/>
</dbReference>
<dbReference type="PANTHER" id="PTHR30269">
    <property type="entry name" value="TRANSMEMBRANE PROTEIN YFCA"/>
    <property type="match status" value="1"/>
</dbReference>
<proteinExistence type="inferred from homology"/>
<organism evidence="9 10">
    <name type="scientific">Phaeobacter gallaeciensis</name>
    <dbReference type="NCBI Taxonomy" id="60890"/>
    <lineage>
        <taxon>Bacteria</taxon>
        <taxon>Pseudomonadati</taxon>
        <taxon>Pseudomonadota</taxon>
        <taxon>Alphaproteobacteria</taxon>
        <taxon>Rhodobacterales</taxon>
        <taxon>Roseobacteraceae</taxon>
        <taxon>Phaeobacter</taxon>
    </lineage>
</organism>
<evidence type="ECO:0000256" key="1">
    <source>
        <dbReference type="ARBA" id="ARBA00004651"/>
    </source>
</evidence>
<feature type="transmembrane region" description="Helical" evidence="8">
    <location>
        <begin position="90"/>
        <end position="109"/>
    </location>
</feature>
<evidence type="ECO:0000256" key="6">
    <source>
        <dbReference type="ARBA" id="ARBA00022989"/>
    </source>
</evidence>
<keyword evidence="7 8" id="KW-0472">Membrane</keyword>
<dbReference type="AlphaFoldDB" id="A0ABD4XB36"/>
<reference evidence="9 10" key="1">
    <citation type="submission" date="2023-02" db="EMBL/GenBank/DDBJ databases">
        <title>Population genomics of bacteria associated with diatom.</title>
        <authorList>
            <person name="Xie J."/>
            <person name="Wang H."/>
        </authorList>
    </citation>
    <scope>NUCLEOTIDE SEQUENCE [LARGE SCALE GENOMIC DNA]</scope>
    <source>
        <strain evidence="9 10">PT47_8</strain>
    </source>
</reference>
<dbReference type="RefSeq" id="WP_274844487.1">
    <property type="nucleotide sequence ID" value="NZ_JARCJS010000006.1"/>
</dbReference>
<keyword evidence="3" id="KW-0813">Transport</keyword>
<dbReference type="InterPro" id="IPR002781">
    <property type="entry name" value="TM_pro_TauE-like"/>
</dbReference>
<comment type="similarity">
    <text evidence="2 8">Belongs to the 4-toluene sulfonate uptake permease (TSUP) (TC 2.A.102) family.</text>
</comment>
<protein>
    <recommendedName>
        <fullName evidence="8">Probable membrane transporter protein</fullName>
    </recommendedName>
</protein>
<keyword evidence="4 8" id="KW-1003">Cell membrane</keyword>
<feature type="transmembrane region" description="Helical" evidence="8">
    <location>
        <begin position="20"/>
        <end position="38"/>
    </location>
</feature>
<accession>A0ABD4XB36</accession>
<evidence type="ECO:0000256" key="2">
    <source>
        <dbReference type="ARBA" id="ARBA00009142"/>
    </source>
</evidence>
<dbReference type="EMBL" id="JARCJK010000006">
    <property type="protein sequence ID" value="MDE4166658.1"/>
    <property type="molecule type" value="Genomic_DNA"/>
</dbReference>
<evidence type="ECO:0000256" key="4">
    <source>
        <dbReference type="ARBA" id="ARBA00022475"/>
    </source>
</evidence>
<name>A0ABD4XB36_9RHOB</name>
<evidence type="ECO:0000256" key="5">
    <source>
        <dbReference type="ARBA" id="ARBA00022692"/>
    </source>
</evidence>
<gene>
    <name evidence="9" type="ORF">PXK24_13235</name>
</gene>
<feature type="transmembrane region" description="Helical" evidence="8">
    <location>
        <begin position="50"/>
        <end position="70"/>
    </location>
</feature>
<dbReference type="PANTHER" id="PTHR30269:SF37">
    <property type="entry name" value="MEMBRANE TRANSPORTER PROTEIN"/>
    <property type="match status" value="1"/>
</dbReference>
<comment type="caution">
    <text evidence="9">The sequence shown here is derived from an EMBL/GenBank/DDBJ whole genome shotgun (WGS) entry which is preliminary data.</text>
</comment>
<dbReference type="Pfam" id="PF01925">
    <property type="entry name" value="TauE"/>
    <property type="match status" value="1"/>
</dbReference>
<comment type="subcellular location">
    <subcellularLocation>
        <location evidence="1 8">Cell membrane</location>
        <topology evidence="1 8">Multi-pass membrane protein</topology>
    </subcellularLocation>
</comment>
<evidence type="ECO:0000256" key="7">
    <source>
        <dbReference type="ARBA" id="ARBA00023136"/>
    </source>
</evidence>
<keyword evidence="5 8" id="KW-0812">Transmembrane</keyword>
<feature type="transmembrane region" description="Helical" evidence="8">
    <location>
        <begin position="146"/>
        <end position="172"/>
    </location>
</feature>
<feature type="transmembrane region" description="Helical" evidence="8">
    <location>
        <begin position="116"/>
        <end position="134"/>
    </location>
</feature>
<feature type="transmembrane region" description="Helical" evidence="8">
    <location>
        <begin position="184"/>
        <end position="205"/>
    </location>
</feature>
<feature type="transmembrane region" description="Helical" evidence="8">
    <location>
        <begin position="211"/>
        <end position="234"/>
    </location>
</feature>
<evidence type="ECO:0000313" key="9">
    <source>
        <dbReference type="EMBL" id="MDE4166658.1"/>
    </source>
</evidence>
<evidence type="ECO:0000256" key="3">
    <source>
        <dbReference type="ARBA" id="ARBA00022448"/>
    </source>
</evidence>